<dbReference type="Gene3D" id="2.130.10.10">
    <property type="entry name" value="YVTN repeat-like/Quinoprotein amine dehydrogenase"/>
    <property type="match status" value="2"/>
</dbReference>
<dbReference type="PANTHER" id="PTHR40274">
    <property type="entry name" value="VIRGINIAMYCIN B LYASE"/>
    <property type="match status" value="1"/>
</dbReference>
<dbReference type="SUPFAM" id="SSF63829">
    <property type="entry name" value="Calcium-dependent phosphotriesterase"/>
    <property type="match status" value="1"/>
</dbReference>
<proteinExistence type="predicted"/>
<dbReference type="Pfam" id="PF13620">
    <property type="entry name" value="CarboxypepD_reg"/>
    <property type="match status" value="1"/>
</dbReference>
<dbReference type="EMBL" id="CAFBPU010000043">
    <property type="protein sequence ID" value="CAB5037391.1"/>
    <property type="molecule type" value="Genomic_DNA"/>
</dbReference>
<dbReference type="PANTHER" id="PTHR40274:SF3">
    <property type="entry name" value="VIRGINIAMYCIN B LYASE"/>
    <property type="match status" value="1"/>
</dbReference>
<organism evidence="1">
    <name type="scientific">freshwater metagenome</name>
    <dbReference type="NCBI Taxonomy" id="449393"/>
    <lineage>
        <taxon>unclassified sequences</taxon>
        <taxon>metagenomes</taxon>
        <taxon>ecological metagenomes</taxon>
    </lineage>
</organism>
<evidence type="ECO:0000313" key="1">
    <source>
        <dbReference type="EMBL" id="CAB5037391.1"/>
    </source>
</evidence>
<accession>A0A6J7S8T2</accession>
<protein>
    <submittedName>
        <fullName evidence="1">Unannotated protein</fullName>
    </submittedName>
</protein>
<dbReference type="InterPro" id="IPR051344">
    <property type="entry name" value="Vgb"/>
</dbReference>
<dbReference type="InterPro" id="IPR015943">
    <property type="entry name" value="WD40/YVTN_repeat-like_dom_sf"/>
</dbReference>
<name>A0A6J7S8T2_9ZZZZ</name>
<dbReference type="AlphaFoldDB" id="A0A6J7S8T2"/>
<reference evidence="1" key="1">
    <citation type="submission" date="2020-05" db="EMBL/GenBank/DDBJ databases">
        <authorList>
            <person name="Chiriac C."/>
            <person name="Salcher M."/>
            <person name="Ghai R."/>
            <person name="Kavagutti S V."/>
        </authorList>
    </citation>
    <scope>NUCLEOTIDE SEQUENCE</scope>
</reference>
<sequence length="557" mass="61440">MRTGNILLSVGAAFAAVFLGGGIHPSAQNAAPLSGKVSSPAEPVMEGVIVGAKKDGTNVTVSVVSDDKGNFSFPAGRLSAGHYKLSIRAVGYDLQSPMEIDIPAAGGATADIKLDTTRNLEKQLNNAEWIMSVPGNDKQREMLTSCVGCHNLQRPLFSMHNPEAFQEIFARMQTYSSGSTPLNFQRLFVDGERVRVRPQEAEANRPRAEFFAKINLSNGPRSYPLKTLPRPTGRATRVIYTRYDLPRAIAEPHDVVLSHDGHAWYSDFGSAVVGEIDPVSGKVTEYPLPILKPKSPKGSLQIAVDPKGFLWVSMMMQGGLAKIDPKTKEITPYPFPAEDQTTSTYASMVAPQHSDVDGVIWTGDQGKHSLYKFHTDTGTYEKVGVATDEKGNKIEGYGMPTDSKNRPYILEFRDTRIGRVDPQTNVAKIWSVTFGQRTRPRRGRVDSQDRLWFAAFGTGHIGMFDPVTEQFASYLPPTPWANPYDVEADKNGEVWAGSMLNDRLTRLDPKEGKFVDYLMPGQFTNIRRIFVDNKTARPTIWIGDNHGANVVHVEPLD</sequence>
<gene>
    <name evidence="1" type="ORF">UFOPK4150_01803</name>
</gene>
<dbReference type="SUPFAM" id="SSF49478">
    <property type="entry name" value="Cna protein B-type domain"/>
    <property type="match status" value="1"/>
</dbReference>